<evidence type="ECO:0000256" key="2">
    <source>
        <dbReference type="SAM" id="MobiDB-lite"/>
    </source>
</evidence>
<feature type="compositionally biased region" description="Basic residues" evidence="2">
    <location>
        <begin position="219"/>
        <end position="229"/>
    </location>
</feature>
<feature type="compositionally biased region" description="Basic and acidic residues" evidence="2">
    <location>
        <begin position="431"/>
        <end position="446"/>
    </location>
</feature>
<accession>D8SEW5</accession>
<keyword evidence="4" id="KW-1185">Reference proteome</keyword>
<reference evidence="3 4" key="1">
    <citation type="journal article" date="2011" name="Science">
        <title>The Selaginella genome identifies genetic changes associated with the evolution of vascular plants.</title>
        <authorList>
            <person name="Banks J.A."/>
            <person name="Nishiyama T."/>
            <person name="Hasebe M."/>
            <person name="Bowman J.L."/>
            <person name="Gribskov M."/>
            <person name="dePamphilis C."/>
            <person name="Albert V.A."/>
            <person name="Aono N."/>
            <person name="Aoyama T."/>
            <person name="Ambrose B.A."/>
            <person name="Ashton N.W."/>
            <person name="Axtell M.J."/>
            <person name="Barker E."/>
            <person name="Barker M.S."/>
            <person name="Bennetzen J.L."/>
            <person name="Bonawitz N.D."/>
            <person name="Chapple C."/>
            <person name="Cheng C."/>
            <person name="Correa L.G."/>
            <person name="Dacre M."/>
            <person name="DeBarry J."/>
            <person name="Dreyer I."/>
            <person name="Elias M."/>
            <person name="Engstrom E.M."/>
            <person name="Estelle M."/>
            <person name="Feng L."/>
            <person name="Finet C."/>
            <person name="Floyd S.K."/>
            <person name="Frommer W.B."/>
            <person name="Fujita T."/>
            <person name="Gramzow L."/>
            <person name="Gutensohn M."/>
            <person name="Harholt J."/>
            <person name="Hattori M."/>
            <person name="Heyl A."/>
            <person name="Hirai T."/>
            <person name="Hiwatashi Y."/>
            <person name="Ishikawa M."/>
            <person name="Iwata M."/>
            <person name="Karol K.G."/>
            <person name="Koehler B."/>
            <person name="Kolukisaoglu U."/>
            <person name="Kubo M."/>
            <person name="Kurata T."/>
            <person name="Lalonde S."/>
            <person name="Li K."/>
            <person name="Li Y."/>
            <person name="Litt A."/>
            <person name="Lyons E."/>
            <person name="Manning G."/>
            <person name="Maruyama T."/>
            <person name="Michael T.P."/>
            <person name="Mikami K."/>
            <person name="Miyazaki S."/>
            <person name="Morinaga S."/>
            <person name="Murata T."/>
            <person name="Mueller-Roeber B."/>
            <person name="Nelson D.R."/>
            <person name="Obara M."/>
            <person name="Oguri Y."/>
            <person name="Olmstead R.G."/>
            <person name="Onodera N."/>
            <person name="Petersen B.L."/>
            <person name="Pils B."/>
            <person name="Prigge M."/>
            <person name="Rensing S.A."/>
            <person name="Riano-Pachon D.M."/>
            <person name="Roberts A.W."/>
            <person name="Sato Y."/>
            <person name="Scheller H.V."/>
            <person name="Schulz B."/>
            <person name="Schulz C."/>
            <person name="Shakirov E.V."/>
            <person name="Shibagaki N."/>
            <person name="Shinohara N."/>
            <person name="Shippen D.E."/>
            <person name="Soerensen I."/>
            <person name="Sotooka R."/>
            <person name="Sugimoto N."/>
            <person name="Sugita M."/>
            <person name="Sumikawa N."/>
            <person name="Tanurdzic M."/>
            <person name="Theissen G."/>
            <person name="Ulvskov P."/>
            <person name="Wakazuki S."/>
            <person name="Weng J.K."/>
            <person name="Willats W.W."/>
            <person name="Wipf D."/>
            <person name="Wolf P.G."/>
            <person name="Yang L."/>
            <person name="Zimmer A.D."/>
            <person name="Zhu Q."/>
            <person name="Mitros T."/>
            <person name="Hellsten U."/>
            <person name="Loque D."/>
            <person name="Otillar R."/>
            <person name="Salamov A."/>
            <person name="Schmutz J."/>
            <person name="Shapiro H."/>
            <person name="Lindquist E."/>
            <person name="Lucas S."/>
            <person name="Rokhsar D."/>
            <person name="Grigoriev I.V."/>
        </authorList>
    </citation>
    <scope>NUCLEOTIDE SEQUENCE [LARGE SCALE GENOMIC DNA]</scope>
</reference>
<evidence type="ECO:0000256" key="1">
    <source>
        <dbReference type="SAM" id="Coils"/>
    </source>
</evidence>
<dbReference type="KEGG" id="smo:SELMODRAFT_421321"/>
<dbReference type="Proteomes" id="UP000001514">
    <property type="component" value="Unassembled WGS sequence"/>
</dbReference>
<feature type="region of interest" description="Disordered" evidence="2">
    <location>
        <begin position="1061"/>
        <end position="1093"/>
    </location>
</feature>
<keyword evidence="1" id="KW-0175">Coiled coil</keyword>
<evidence type="ECO:0000313" key="4">
    <source>
        <dbReference type="Proteomes" id="UP000001514"/>
    </source>
</evidence>
<feature type="coiled-coil region" evidence="1">
    <location>
        <begin position="668"/>
        <end position="695"/>
    </location>
</feature>
<dbReference type="HOGENOM" id="CLU_275890_0_0_1"/>
<name>D8SEW5_SELML</name>
<feature type="compositionally biased region" description="Low complexity" evidence="2">
    <location>
        <begin position="289"/>
        <end position="298"/>
    </location>
</feature>
<dbReference type="eggNOG" id="ENOG502SNTG">
    <property type="taxonomic scope" value="Eukaryota"/>
</dbReference>
<feature type="compositionally biased region" description="Polar residues" evidence="2">
    <location>
        <begin position="198"/>
        <end position="208"/>
    </location>
</feature>
<proteinExistence type="predicted"/>
<feature type="region of interest" description="Disordered" evidence="2">
    <location>
        <begin position="383"/>
        <end position="411"/>
    </location>
</feature>
<evidence type="ECO:0000313" key="3">
    <source>
        <dbReference type="EMBL" id="EFJ17049.1"/>
    </source>
</evidence>
<feature type="coiled-coil region" evidence="1">
    <location>
        <begin position="486"/>
        <end position="513"/>
    </location>
</feature>
<dbReference type="Gramene" id="EFJ17049">
    <property type="protein sequence ID" value="EFJ17049"/>
    <property type="gene ID" value="SELMODRAFT_421321"/>
</dbReference>
<organism evidence="4">
    <name type="scientific">Selaginella moellendorffii</name>
    <name type="common">Spikemoss</name>
    <dbReference type="NCBI Taxonomy" id="88036"/>
    <lineage>
        <taxon>Eukaryota</taxon>
        <taxon>Viridiplantae</taxon>
        <taxon>Streptophyta</taxon>
        <taxon>Embryophyta</taxon>
        <taxon>Tracheophyta</taxon>
        <taxon>Lycopodiopsida</taxon>
        <taxon>Selaginellales</taxon>
        <taxon>Selaginellaceae</taxon>
        <taxon>Selaginella</taxon>
    </lineage>
</organism>
<gene>
    <name evidence="3" type="ORF">SELMODRAFT_421321</name>
</gene>
<dbReference type="EMBL" id="GL377616">
    <property type="protein sequence ID" value="EFJ17049.1"/>
    <property type="molecule type" value="Genomic_DNA"/>
</dbReference>
<dbReference type="OMA" id="NTHKECE"/>
<dbReference type="InParanoid" id="D8SEW5"/>
<feature type="region of interest" description="Disordered" evidence="2">
    <location>
        <begin position="431"/>
        <end position="453"/>
    </location>
</feature>
<feature type="region of interest" description="Disordered" evidence="2">
    <location>
        <begin position="98"/>
        <end position="348"/>
    </location>
</feature>
<protein>
    <submittedName>
        <fullName evidence="3">Uncharacterized protein</fullName>
    </submittedName>
</protein>
<sequence>MEVDQQGQRSSSGGLPLSFYIRSARLCLKKATLARLQPNSPESSGGSEEELQHLRRFEALVACALPAHKEYCERRGDKAVRELHVGLVEARRRIQELLEGGGEKSGKSQSQSQSQKKKAVSSSTSPTKKAASPKRAASPTKKAGSPKKLAGSSPKKSGPGSPRKSSSSWRAPSRPKAATTVEKKLSRPVKSPRATSLLKPQQQASKKTNAAKRAESPGKRRPGSPKKKTDHSPPSPPSPPGENGGKLESEETEATVDVSKLRKRPKGTALKDWEAKLHDVYTFADEKPPVYYLPKKLPSALQKNRRTVESSESGTAPPARLPASGVRDSTRSLPTGKSDKLFSDAADQRKERSGLFDLRKSYDDIGSARRDRHKLLDDTDEYYRSRTEESEPVLQRSRRNSGLKRGFLDRGSGNTREDRVWDNFVYQKSQKLDDRAPPGKVSDDKSLSLSYDGADTSESRSVLYDESKNGNVKIVRDLRGSLDGFRIRLEEEGKRWRGRVNALEKEIEFLRDETEGDLVVLRRNVQEEAKKRENFSHKLVNSVDALEESIVKDMDGLRVEISKKGDRHWMENVIKETVEKCLSDRTETKEKPLKDELRLLKAEVELLSKGRVELESHFEQIAQIVENDRETMSTEQINIRTENGYLRKQLQSMKKEGLQARVEADEFRKGCESDMDELKHVLGKLKDEAMQMKIDFQGLKGLEETFKVDRGSMRRSADRIRDEASQEKMLIMDRVENLSKLYLGGLDEVRMDVLNVKIKCQDKVEELEDQLREFRQRQESVPCSRSSSRGAASLEEVESRMAHLESKQELMHMAGLEESRMALFNLDMKCQDKIEAIEHQLKEVRRRSIDSPAASRNTSRDIMIDDLESRLSSMERKQDTHRYMLEDAVAIAEKEKRLASAAASDAAAAAIKAEEALSEVLKHSDDSLTSSRYRRTGRLQESLAMERDSFSVAACELKRTSIDMTRETESAVAAAAEAKRRAEELQERLRDAVCEVDRQRSMAAEFAAKASSVSSEARDLLDEMAGMRKTLAENTSSDHMDSDRTHETAKLLTDLEKRMDALEQSSRSKSAAPVEKEKVAKSQVKGKLSSTTKRRVENEELRLDTRVTSLESHLEHVASATYANIRYEKEQSSLFLCKNLTSSSNRMLDTKVEHVSVSAQSALEGASVAERKCGALGAELVKVFRVLASFKKDNSERQSSITKSKESSSPVRRPHFACDSCKRAASTILHGSLEFLPSSEVVKAREVKKTNLRLSTSDSKSLEMAVREEADECLVHGRKIQERIAKVEESIQNCGSTRRSWGTSVATLLAEEDGSKGLEDMNSWGISSRGICVKQEPELC</sequence>
<feature type="compositionally biased region" description="Low complexity" evidence="2">
    <location>
        <begin position="107"/>
        <end position="178"/>
    </location>
</feature>
<feature type="compositionally biased region" description="Basic and acidic residues" evidence="2">
    <location>
        <begin position="337"/>
        <end position="348"/>
    </location>
</feature>
<feature type="compositionally biased region" description="Basic and acidic residues" evidence="2">
    <location>
        <begin position="269"/>
        <end position="288"/>
    </location>
</feature>
<feature type="coiled-coil region" evidence="1">
    <location>
        <begin position="968"/>
        <end position="1002"/>
    </location>
</feature>
<dbReference type="OrthoDB" id="1907411at2759"/>